<accession>A0ABM8ZSI5</accession>
<dbReference type="Pfam" id="PF03466">
    <property type="entry name" value="LysR_substrate"/>
    <property type="match status" value="1"/>
</dbReference>
<keyword evidence="2" id="KW-0805">Transcription regulation</keyword>
<dbReference type="RefSeq" id="WP_237464989.1">
    <property type="nucleotide sequence ID" value="NZ_CAKLDI010000001.1"/>
</dbReference>
<evidence type="ECO:0000313" key="6">
    <source>
        <dbReference type="EMBL" id="CAH0532881.1"/>
    </source>
</evidence>
<dbReference type="PANTHER" id="PTHR30537">
    <property type="entry name" value="HTH-TYPE TRANSCRIPTIONAL REGULATOR"/>
    <property type="match status" value="1"/>
</dbReference>
<dbReference type="PANTHER" id="PTHR30537:SF10">
    <property type="entry name" value="TRANSCRIPTIONAL REGULATOR-RELATED"/>
    <property type="match status" value="1"/>
</dbReference>
<keyword evidence="3" id="KW-0238">DNA-binding</keyword>
<dbReference type="SUPFAM" id="SSF53850">
    <property type="entry name" value="Periplasmic binding protein-like II"/>
    <property type="match status" value="1"/>
</dbReference>
<dbReference type="InterPro" id="IPR036390">
    <property type="entry name" value="WH_DNA-bd_sf"/>
</dbReference>
<feature type="domain" description="HTH lysR-type" evidence="5">
    <location>
        <begin position="1"/>
        <end position="59"/>
    </location>
</feature>
<dbReference type="SUPFAM" id="SSF46785">
    <property type="entry name" value="Winged helix' DNA-binding domain"/>
    <property type="match status" value="1"/>
</dbReference>
<evidence type="ECO:0000259" key="5">
    <source>
        <dbReference type="PROSITE" id="PS50931"/>
    </source>
</evidence>
<dbReference type="Pfam" id="PF00126">
    <property type="entry name" value="HTH_1"/>
    <property type="match status" value="1"/>
</dbReference>
<keyword evidence="7" id="KW-1185">Reference proteome</keyword>
<dbReference type="PROSITE" id="PS50931">
    <property type="entry name" value="HTH_LYSR"/>
    <property type="match status" value="1"/>
</dbReference>
<organism evidence="6 7">
    <name type="scientific">Vibrio stylophorae</name>
    <dbReference type="NCBI Taxonomy" id="659351"/>
    <lineage>
        <taxon>Bacteria</taxon>
        <taxon>Pseudomonadati</taxon>
        <taxon>Pseudomonadota</taxon>
        <taxon>Gammaproteobacteria</taxon>
        <taxon>Vibrionales</taxon>
        <taxon>Vibrionaceae</taxon>
        <taxon>Vibrio</taxon>
    </lineage>
</organism>
<comment type="similarity">
    <text evidence="1">Belongs to the LysR transcriptional regulatory family.</text>
</comment>
<dbReference type="InterPro" id="IPR000847">
    <property type="entry name" value="LysR_HTH_N"/>
</dbReference>
<evidence type="ECO:0000256" key="4">
    <source>
        <dbReference type="ARBA" id="ARBA00023163"/>
    </source>
</evidence>
<evidence type="ECO:0000256" key="3">
    <source>
        <dbReference type="ARBA" id="ARBA00023125"/>
    </source>
</evidence>
<protein>
    <submittedName>
        <fullName evidence="6">HTH-type transcriptional regulator DmlR</fullName>
    </submittedName>
</protein>
<evidence type="ECO:0000256" key="2">
    <source>
        <dbReference type="ARBA" id="ARBA00023015"/>
    </source>
</evidence>
<sequence length="294" mass="33243">MQHWQGIEAFIAVAELGSFTQAAKRMQTSVVQVSRQISQLEARLAVQLFYRTTRQVSLTALGEQFYHQCAPLYDGLQQAEQSLQDAQQVPQGLLKVTAPVTYGEQVLAPMLYQFIAQYEQLELSLHLTNEPLDLAAEQLDLAIRLGRLSDSRLVAKKLATRQLHVCATPDYFARFGAAESLSDLHRHQCLKGSHGHWFFRQQGRSITWPVQGRVQSNSGYALLTAARQGLGLVQLPDYYVQQDLASGKLVEVLTQYRDDQEGIWALYPQNRYLSPKVRCCIDYLATALQPQPHR</sequence>
<dbReference type="Gene3D" id="3.40.190.290">
    <property type="match status" value="1"/>
</dbReference>
<dbReference type="Proteomes" id="UP000838672">
    <property type="component" value="Unassembled WGS sequence"/>
</dbReference>
<dbReference type="InterPro" id="IPR005119">
    <property type="entry name" value="LysR_subst-bd"/>
</dbReference>
<dbReference type="EMBL" id="CAKLDI010000001">
    <property type="protein sequence ID" value="CAH0532881.1"/>
    <property type="molecule type" value="Genomic_DNA"/>
</dbReference>
<keyword evidence="4" id="KW-0804">Transcription</keyword>
<reference evidence="6" key="1">
    <citation type="submission" date="2021-11" db="EMBL/GenBank/DDBJ databases">
        <authorList>
            <person name="Rodrigo-Torres L."/>
            <person name="Arahal R. D."/>
            <person name="Lucena T."/>
        </authorList>
    </citation>
    <scope>NUCLEOTIDE SEQUENCE</scope>
    <source>
        <strain evidence="6">CECT 7929</strain>
    </source>
</reference>
<gene>
    <name evidence="6" type="primary">dmlR_1</name>
    <name evidence="6" type="ORF">VST7929_00728</name>
</gene>
<evidence type="ECO:0000256" key="1">
    <source>
        <dbReference type="ARBA" id="ARBA00009437"/>
    </source>
</evidence>
<name>A0ABM8ZSI5_9VIBR</name>
<dbReference type="Gene3D" id="1.10.10.10">
    <property type="entry name" value="Winged helix-like DNA-binding domain superfamily/Winged helix DNA-binding domain"/>
    <property type="match status" value="1"/>
</dbReference>
<dbReference type="InterPro" id="IPR036388">
    <property type="entry name" value="WH-like_DNA-bd_sf"/>
</dbReference>
<dbReference type="InterPro" id="IPR058163">
    <property type="entry name" value="LysR-type_TF_proteobact-type"/>
</dbReference>
<evidence type="ECO:0000313" key="7">
    <source>
        <dbReference type="Proteomes" id="UP000838672"/>
    </source>
</evidence>
<proteinExistence type="inferred from homology"/>
<comment type="caution">
    <text evidence="6">The sequence shown here is derived from an EMBL/GenBank/DDBJ whole genome shotgun (WGS) entry which is preliminary data.</text>
</comment>